<dbReference type="SMART" id="SM00355">
    <property type="entry name" value="ZnF_C2H2"/>
    <property type="match status" value="3"/>
</dbReference>
<dbReference type="KEGG" id="lgi:LOTGIDRAFT_98125"/>
<dbReference type="GeneID" id="20253207"/>
<reference evidence="3 4" key="1">
    <citation type="journal article" date="2013" name="Nature">
        <title>Insights into bilaterian evolution from three spiralian genomes.</title>
        <authorList>
            <person name="Simakov O."/>
            <person name="Marletaz F."/>
            <person name="Cho S.J."/>
            <person name="Edsinger-Gonzales E."/>
            <person name="Havlak P."/>
            <person name="Hellsten U."/>
            <person name="Kuo D.H."/>
            <person name="Larsson T."/>
            <person name="Lv J."/>
            <person name="Arendt D."/>
            <person name="Savage R."/>
            <person name="Osoegawa K."/>
            <person name="de Jong P."/>
            <person name="Grimwood J."/>
            <person name="Chapman J.A."/>
            <person name="Shapiro H."/>
            <person name="Aerts A."/>
            <person name="Otillar R.P."/>
            <person name="Terry A.Y."/>
            <person name="Boore J.L."/>
            <person name="Grigoriev I.V."/>
            <person name="Lindberg D.R."/>
            <person name="Seaver E.C."/>
            <person name="Weisblat D.A."/>
            <person name="Putnam N.H."/>
            <person name="Rokhsar D.S."/>
        </authorList>
    </citation>
    <scope>NUCLEOTIDE SEQUENCE [LARGE SCALE GENOMIC DNA]</scope>
</reference>
<dbReference type="EMBL" id="KB202620">
    <property type="protein sequence ID" value="ESO88889.1"/>
    <property type="molecule type" value="Genomic_DNA"/>
</dbReference>
<dbReference type="GO" id="GO:0008270">
    <property type="term" value="F:zinc ion binding"/>
    <property type="evidence" value="ECO:0007669"/>
    <property type="project" value="UniProtKB-KW"/>
</dbReference>
<dbReference type="CTD" id="20253207"/>
<dbReference type="PROSITE" id="PS00028">
    <property type="entry name" value="ZINC_FINGER_C2H2_1"/>
    <property type="match status" value="3"/>
</dbReference>
<evidence type="ECO:0000313" key="4">
    <source>
        <dbReference type="Proteomes" id="UP000030746"/>
    </source>
</evidence>
<dbReference type="Proteomes" id="UP000030746">
    <property type="component" value="Unassembled WGS sequence"/>
</dbReference>
<feature type="domain" description="C2H2-type" evidence="2">
    <location>
        <begin position="27"/>
        <end position="56"/>
    </location>
</feature>
<keyword evidence="1" id="KW-0863">Zinc-finger</keyword>
<evidence type="ECO:0000256" key="1">
    <source>
        <dbReference type="PROSITE-ProRule" id="PRU00042"/>
    </source>
</evidence>
<dbReference type="PROSITE" id="PS50157">
    <property type="entry name" value="ZINC_FINGER_C2H2_2"/>
    <property type="match status" value="1"/>
</dbReference>
<dbReference type="HOGENOM" id="CLU_1381157_0_0_1"/>
<name>V4BK17_LOTGI</name>
<accession>V4BK17</accession>
<sequence length="165" mass="19266">LEGFNKFRYNEDCEHEKCAYKHSSTHYHCIRSDCGYGFSDRSRLVQHIARHERIDKIMGDEFRQFRASVNCFYEDCEFSSKATHFHCLKCLFACADSSKVSAHRKYHIKLQNISSKGFVKFIGSQDCEIPFCPHSKKQTHYHCTFQNCNHAVLGPAQMAPHKLKH</sequence>
<feature type="non-terminal residue" evidence="3">
    <location>
        <position position="1"/>
    </location>
</feature>
<keyword evidence="4" id="KW-1185">Reference proteome</keyword>
<dbReference type="GO" id="GO:0000977">
    <property type="term" value="F:RNA polymerase II transcription regulatory region sequence-specific DNA binding"/>
    <property type="evidence" value="ECO:0007669"/>
    <property type="project" value="TreeGrafter"/>
</dbReference>
<keyword evidence="1" id="KW-0862">Zinc</keyword>
<dbReference type="OrthoDB" id="6150463at2759"/>
<keyword evidence="1" id="KW-0479">Metal-binding</keyword>
<dbReference type="GO" id="GO:0000981">
    <property type="term" value="F:DNA-binding transcription factor activity, RNA polymerase II-specific"/>
    <property type="evidence" value="ECO:0007669"/>
    <property type="project" value="TreeGrafter"/>
</dbReference>
<dbReference type="AlphaFoldDB" id="V4BK17"/>
<dbReference type="GO" id="GO:0045664">
    <property type="term" value="P:regulation of neuron differentiation"/>
    <property type="evidence" value="ECO:0007669"/>
    <property type="project" value="TreeGrafter"/>
</dbReference>
<dbReference type="PANTHER" id="PTHR12451">
    <property type="entry name" value="TRANSCRIPTION FACTOR CASTOR PROTEIN MING -RELATED"/>
    <property type="match status" value="1"/>
</dbReference>
<dbReference type="GO" id="GO:0045944">
    <property type="term" value="P:positive regulation of transcription by RNA polymerase II"/>
    <property type="evidence" value="ECO:0007669"/>
    <property type="project" value="TreeGrafter"/>
</dbReference>
<feature type="non-terminal residue" evidence="3">
    <location>
        <position position="165"/>
    </location>
</feature>
<dbReference type="InterPro" id="IPR013087">
    <property type="entry name" value="Znf_C2H2_type"/>
</dbReference>
<dbReference type="GO" id="GO:0005634">
    <property type="term" value="C:nucleus"/>
    <property type="evidence" value="ECO:0007669"/>
    <property type="project" value="TreeGrafter"/>
</dbReference>
<evidence type="ECO:0000313" key="3">
    <source>
        <dbReference type="EMBL" id="ESO88889.1"/>
    </source>
</evidence>
<organism evidence="3 4">
    <name type="scientific">Lottia gigantea</name>
    <name type="common">Giant owl limpet</name>
    <dbReference type="NCBI Taxonomy" id="225164"/>
    <lineage>
        <taxon>Eukaryota</taxon>
        <taxon>Metazoa</taxon>
        <taxon>Spiralia</taxon>
        <taxon>Lophotrochozoa</taxon>
        <taxon>Mollusca</taxon>
        <taxon>Gastropoda</taxon>
        <taxon>Patellogastropoda</taxon>
        <taxon>Lottioidea</taxon>
        <taxon>Lottiidae</taxon>
        <taxon>Lottia</taxon>
    </lineage>
</organism>
<protein>
    <recommendedName>
        <fullName evidence="2">C2H2-type domain-containing protein</fullName>
    </recommendedName>
</protein>
<dbReference type="PANTHER" id="PTHR12451:SF0">
    <property type="entry name" value="ZINC FINGER PROTEIN CASTOR HOMOLOG 1"/>
    <property type="match status" value="1"/>
</dbReference>
<dbReference type="OMA" id="LKCCFAV"/>
<evidence type="ECO:0000259" key="2">
    <source>
        <dbReference type="PROSITE" id="PS50157"/>
    </source>
</evidence>
<gene>
    <name evidence="3" type="ORF">LOTGIDRAFT_98125</name>
</gene>
<proteinExistence type="predicted"/>
<dbReference type="InterPro" id="IPR040373">
    <property type="entry name" value="CASZ1"/>
</dbReference>
<dbReference type="RefSeq" id="XP_009060555.1">
    <property type="nucleotide sequence ID" value="XM_009062307.1"/>
</dbReference>